<evidence type="ECO:0000256" key="4">
    <source>
        <dbReference type="ARBA" id="ARBA00022692"/>
    </source>
</evidence>
<keyword evidence="6 7" id="KW-0472">Membrane</keyword>
<dbReference type="RefSeq" id="WP_086064571.1">
    <property type="nucleotide sequence ID" value="NZ_CP021108.1"/>
</dbReference>
<dbReference type="SUPFAM" id="SSF161098">
    <property type="entry name" value="MetI-like"/>
    <property type="match status" value="1"/>
</dbReference>
<evidence type="ECO:0000256" key="1">
    <source>
        <dbReference type="ARBA" id="ARBA00004651"/>
    </source>
</evidence>
<dbReference type="OrthoDB" id="9783218at2"/>
<keyword evidence="4 7" id="KW-0812">Transmembrane</keyword>
<dbReference type="InterPro" id="IPR000515">
    <property type="entry name" value="MetI-like"/>
</dbReference>
<dbReference type="GO" id="GO:0005886">
    <property type="term" value="C:plasma membrane"/>
    <property type="evidence" value="ECO:0007669"/>
    <property type="project" value="UniProtKB-SubCell"/>
</dbReference>
<evidence type="ECO:0000259" key="8">
    <source>
        <dbReference type="PROSITE" id="PS50928"/>
    </source>
</evidence>
<dbReference type="STRING" id="1416806.CAL12_11595"/>
<dbReference type="EMBL" id="CP021108">
    <property type="protein sequence ID" value="ARP81376.1"/>
    <property type="molecule type" value="Genomic_DNA"/>
</dbReference>
<dbReference type="GO" id="GO:0055085">
    <property type="term" value="P:transmembrane transport"/>
    <property type="evidence" value="ECO:0007669"/>
    <property type="project" value="InterPro"/>
</dbReference>
<feature type="transmembrane region" description="Helical" evidence="7">
    <location>
        <begin position="102"/>
        <end position="124"/>
    </location>
</feature>
<proteinExistence type="inferred from homology"/>
<evidence type="ECO:0000256" key="5">
    <source>
        <dbReference type="ARBA" id="ARBA00022989"/>
    </source>
</evidence>
<dbReference type="CDD" id="cd06261">
    <property type="entry name" value="TM_PBP2"/>
    <property type="match status" value="1"/>
</dbReference>
<feature type="transmembrane region" description="Helical" evidence="7">
    <location>
        <begin position="262"/>
        <end position="284"/>
    </location>
</feature>
<comment type="similarity">
    <text evidence="7">Belongs to the binding-protein-dependent transport system permease family.</text>
</comment>
<dbReference type="Gene3D" id="1.10.3720.10">
    <property type="entry name" value="MetI-like"/>
    <property type="match status" value="1"/>
</dbReference>
<dbReference type="InterPro" id="IPR025966">
    <property type="entry name" value="OppC_N"/>
</dbReference>
<dbReference type="PANTHER" id="PTHR43386:SF6">
    <property type="entry name" value="ABC TRANSPORTER PERMEASE PROTEIN"/>
    <property type="match status" value="1"/>
</dbReference>
<keyword evidence="2 7" id="KW-0813">Transport</keyword>
<keyword evidence="10" id="KW-1185">Reference proteome</keyword>
<dbReference type="Pfam" id="PF00528">
    <property type="entry name" value="BPD_transp_1"/>
    <property type="match status" value="1"/>
</dbReference>
<evidence type="ECO:0000256" key="7">
    <source>
        <dbReference type="RuleBase" id="RU363032"/>
    </source>
</evidence>
<feature type="transmembrane region" description="Helical" evidence="7">
    <location>
        <begin position="136"/>
        <end position="155"/>
    </location>
</feature>
<evidence type="ECO:0000256" key="6">
    <source>
        <dbReference type="ARBA" id="ARBA00023136"/>
    </source>
</evidence>
<evidence type="ECO:0000256" key="2">
    <source>
        <dbReference type="ARBA" id="ARBA00022448"/>
    </source>
</evidence>
<keyword evidence="3" id="KW-1003">Cell membrane</keyword>
<name>A0A1W6YJV1_9BORD</name>
<evidence type="ECO:0000313" key="9">
    <source>
        <dbReference type="EMBL" id="ARP81376.1"/>
    </source>
</evidence>
<dbReference type="Pfam" id="PF12911">
    <property type="entry name" value="OppC_N"/>
    <property type="match status" value="1"/>
</dbReference>
<accession>A0A1W6YJV1</accession>
<evidence type="ECO:0000313" key="10">
    <source>
        <dbReference type="Proteomes" id="UP000194151"/>
    </source>
</evidence>
<keyword evidence="5 7" id="KW-1133">Transmembrane helix</keyword>
<evidence type="ECO:0000256" key="3">
    <source>
        <dbReference type="ARBA" id="ARBA00022475"/>
    </source>
</evidence>
<feature type="transmembrane region" description="Helical" evidence="7">
    <location>
        <begin position="216"/>
        <end position="239"/>
    </location>
</feature>
<feature type="domain" description="ABC transmembrane type-1" evidence="8">
    <location>
        <begin position="100"/>
        <end position="284"/>
    </location>
</feature>
<comment type="subcellular location">
    <subcellularLocation>
        <location evidence="1 7">Cell membrane</location>
        <topology evidence="1 7">Multi-pass membrane protein</topology>
    </subcellularLocation>
</comment>
<gene>
    <name evidence="9" type="ORF">CAL12_11595</name>
</gene>
<dbReference type="AlphaFoldDB" id="A0A1W6YJV1"/>
<dbReference type="Proteomes" id="UP000194151">
    <property type="component" value="Chromosome"/>
</dbReference>
<reference evidence="9 10" key="1">
    <citation type="submission" date="2017-05" db="EMBL/GenBank/DDBJ databases">
        <title>Complete and WGS of Bordetella genogroups.</title>
        <authorList>
            <person name="Spilker T."/>
            <person name="LiPuma J."/>
        </authorList>
    </citation>
    <scope>NUCLEOTIDE SEQUENCE [LARGE SCALE GENOMIC DNA]</scope>
    <source>
        <strain evidence="9 10">AU19157</strain>
    </source>
</reference>
<dbReference type="PANTHER" id="PTHR43386">
    <property type="entry name" value="OLIGOPEPTIDE TRANSPORT SYSTEM PERMEASE PROTEIN APPC"/>
    <property type="match status" value="1"/>
</dbReference>
<sequence length="300" mass="32398">MDVDLAAGGAAGAASGWRQRIARSRMLARLRGHRLFMTGLVLLTVIVLMSLLAGWLAPYSPVANDYRYRLGAPNAVHWMGTDSFGRDVFSRMLYGSRVSLRIGFLVTLFTGLLGTVIGLCAGYFRRLENPIMRVMDALMAFPGILLAIALSSVLGPSEMNVVIALVITYTPRTARIMRAAALVLSQMEFVQAAKVAGAGHLRILVRHIAANSLAPLIVQMTFIFAISILAEAVLSFIGVGPPPPTPTWGNIIADGRDFIPDAPWICLFPGFVLAMTVLGLNLIGDGLRDVLDPRIRVDGR</sequence>
<dbReference type="PROSITE" id="PS50928">
    <property type="entry name" value="ABC_TM1"/>
    <property type="match status" value="1"/>
</dbReference>
<dbReference type="InterPro" id="IPR050366">
    <property type="entry name" value="BP-dependent_transpt_permease"/>
</dbReference>
<dbReference type="KEGG" id="bgv:CAL12_11595"/>
<organism evidence="9 10">
    <name type="scientific">Bordetella genomosp. 8</name>
    <dbReference type="NCBI Taxonomy" id="1416806"/>
    <lineage>
        <taxon>Bacteria</taxon>
        <taxon>Pseudomonadati</taxon>
        <taxon>Pseudomonadota</taxon>
        <taxon>Betaproteobacteria</taxon>
        <taxon>Burkholderiales</taxon>
        <taxon>Alcaligenaceae</taxon>
        <taxon>Bordetella</taxon>
    </lineage>
</organism>
<dbReference type="InterPro" id="IPR035906">
    <property type="entry name" value="MetI-like_sf"/>
</dbReference>
<protein>
    <submittedName>
        <fullName evidence="9">Peptide ABC transporter permease</fullName>
    </submittedName>
</protein>
<feature type="transmembrane region" description="Helical" evidence="7">
    <location>
        <begin position="35"/>
        <end position="57"/>
    </location>
</feature>